<dbReference type="AlphaFoldDB" id="A0A4P9W4P2"/>
<proteinExistence type="predicted"/>
<organism evidence="1 2">
    <name type="scientific">Blyttiomyces helicus</name>
    <dbReference type="NCBI Taxonomy" id="388810"/>
    <lineage>
        <taxon>Eukaryota</taxon>
        <taxon>Fungi</taxon>
        <taxon>Fungi incertae sedis</taxon>
        <taxon>Chytridiomycota</taxon>
        <taxon>Chytridiomycota incertae sedis</taxon>
        <taxon>Chytridiomycetes</taxon>
        <taxon>Chytridiomycetes incertae sedis</taxon>
        <taxon>Blyttiomyces</taxon>
    </lineage>
</organism>
<name>A0A4P9W4P2_9FUNG</name>
<evidence type="ECO:0000313" key="1">
    <source>
        <dbReference type="EMBL" id="RKO85146.1"/>
    </source>
</evidence>
<dbReference type="Proteomes" id="UP000269721">
    <property type="component" value="Unassembled WGS sequence"/>
</dbReference>
<dbReference type="EMBL" id="KZ999373">
    <property type="protein sequence ID" value="RKO85146.1"/>
    <property type="molecule type" value="Genomic_DNA"/>
</dbReference>
<accession>A0A4P9W4P2</accession>
<gene>
    <name evidence="1" type="ORF">BDK51DRAFT_48931</name>
</gene>
<protein>
    <submittedName>
        <fullName evidence="1">Uncharacterized protein</fullName>
    </submittedName>
</protein>
<sequence length="299" mass="33284">MLRLPMMREGSPFSNVEIILHLLMMVREGALHWLHSPRARSIFGLTREDMSLDGGTAPEEVGRPSALAAPRCFITGGTNPQGSVANVYDTWVPGPGARMAETISESSSACEHLRDSIDPRCFTTVGRTDLAARGSGGSFDRSSVGHVWGTRHYFGSRVPGPGDTGHGTRVAENDLWVSGRLPFNCLRANQRLKWPKVHPSQRMSDPSEMSFEPSLLPPPLLKVLSPDPYKELQTSRNSLVSSELRTRYSFPNTRRHRTRFVWDIVRHKYENRLAPQENGGALVVFPRMPEDVQTANLVS</sequence>
<evidence type="ECO:0000313" key="2">
    <source>
        <dbReference type="Proteomes" id="UP000269721"/>
    </source>
</evidence>
<keyword evidence="2" id="KW-1185">Reference proteome</keyword>
<reference evidence="2" key="1">
    <citation type="journal article" date="2018" name="Nat. Microbiol.">
        <title>Leveraging single-cell genomics to expand the fungal tree of life.</title>
        <authorList>
            <person name="Ahrendt S.R."/>
            <person name="Quandt C.A."/>
            <person name="Ciobanu D."/>
            <person name="Clum A."/>
            <person name="Salamov A."/>
            <person name="Andreopoulos B."/>
            <person name="Cheng J.F."/>
            <person name="Woyke T."/>
            <person name="Pelin A."/>
            <person name="Henrissat B."/>
            <person name="Reynolds N.K."/>
            <person name="Benny G.L."/>
            <person name="Smith M.E."/>
            <person name="James T.Y."/>
            <person name="Grigoriev I.V."/>
        </authorList>
    </citation>
    <scope>NUCLEOTIDE SEQUENCE [LARGE SCALE GENOMIC DNA]</scope>
</reference>